<organism evidence="1 2">
    <name type="scientific">Kibdelosporangium aridum</name>
    <dbReference type="NCBI Taxonomy" id="2030"/>
    <lineage>
        <taxon>Bacteria</taxon>
        <taxon>Bacillati</taxon>
        <taxon>Actinomycetota</taxon>
        <taxon>Actinomycetes</taxon>
        <taxon>Pseudonocardiales</taxon>
        <taxon>Pseudonocardiaceae</taxon>
        <taxon>Kibdelosporangium</taxon>
    </lineage>
</organism>
<reference evidence="1 2" key="1">
    <citation type="submission" date="2018-05" db="EMBL/GenBank/DDBJ databases">
        <title>Evolution of GPA BGCs.</title>
        <authorList>
            <person name="Waglechner N."/>
            <person name="Wright G.D."/>
        </authorList>
    </citation>
    <scope>NUCLEOTIDE SEQUENCE [LARGE SCALE GENOMIC DNA]</scope>
    <source>
        <strain evidence="1 2">A82846</strain>
    </source>
</reference>
<sequence length="89" mass="9834">MTDLHQPASTHDNRWTTVVYAALDFGQPGFQQRQSSLLLPPFAAIRITPHPATPLPTGDLQPATYRIDRTAQTGALVPQAPHRQLKLIL</sequence>
<comment type="caution">
    <text evidence="1">The sequence shown here is derived from an EMBL/GenBank/DDBJ whole genome shotgun (WGS) entry which is preliminary data.</text>
</comment>
<dbReference type="AlphaFoldDB" id="A0A428ZFQ0"/>
<protein>
    <submittedName>
        <fullName evidence="1">Uncharacterized protein</fullName>
    </submittedName>
</protein>
<dbReference type="Proteomes" id="UP000287547">
    <property type="component" value="Unassembled WGS sequence"/>
</dbReference>
<accession>A0A428ZFQ0</accession>
<dbReference type="EMBL" id="QHKI01000007">
    <property type="protein sequence ID" value="RSM86907.1"/>
    <property type="molecule type" value="Genomic_DNA"/>
</dbReference>
<evidence type="ECO:0000313" key="2">
    <source>
        <dbReference type="Proteomes" id="UP000287547"/>
    </source>
</evidence>
<evidence type="ECO:0000313" key="1">
    <source>
        <dbReference type="EMBL" id="RSM86907.1"/>
    </source>
</evidence>
<gene>
    <name evidence="1" type="ORF">DMH04_11670</name>
</gene>
<proteinExistence type="predicted"/>
<name>A0A428ZFQ0_KIBAR</name>